<reference evidence="2" key="1">
    <citation type="submission" date="2015-12" db="EMBL/GenBank/DDBJ databases">
        <title>Update maize B73 reference genome by single molecule sequencing technologies.</title>
        <authorList>
            <consortium name="Maize Genome Sequencing Project"/>
            <person name="Ware D."/>
        </authorList>
    </citation>
    <scope>NUCLEOTIDE SEQUENCE</scope>
    <source>
        <tissue evidence="2">Seedling</tissue>
    </source>
</reference>
<name>A0A1D6LXT6_MAIZE</name>
<dbReference type="AlphaFoldDB" id="A0A1D6LXT6"/>
<evidence type="ECO:0000256" key="1">
    <source>
        <dbReference type="SAM" id="MobiDB-lite"/>
    </source>
</evidence>
<protein>
    <submittedName>
        <fullName evidence="2">40S ribosomal protein S4-3</fullName>
    </submittedName>
</protein>
<keyword evidence="2" id="KW-0689">Ribosomal protein</keyword>
<feature type="region of interest" description="Disordered" evidence="1">
    <location>
        <begin position="1"/>
        <end position="60"/>
    </location>
</feature>
<organism evidence="2">
    <name type="scientific">Zea mays</name>
    <name type="common">Maize</name>
    <dbReference type="NCBI Taxonomy" id="4577"/>
    <lineage>
        <taxon>Eukaryota</taxon>
        <taxon>Viridiplantae</taxon>
        <taxon>Streptophyta</taxon>
        <taxon>Embryophyta</taxon>
        <taxon>Tracheophyta</taxon>
        <taxon>Spermatophyta</taxon>
        <taxon>Magnoliopsida</taxon>
        <taxon>Liliopsida</taxon>
        <taxon>Poales</taxon>
        <taxon>Poaceae</taxon>
        <taxon>PACMAD clade</taxon>
        <taxon>Panicoideae</taxon>
        <taxon>Andropogonodae</taxon>
        <taxon>Andropogoneae</taxon>
        <taxon>Tripsacinae</taxon>
        <taxon>Zea</taxon>
    </lineage>
</organism>
<dbReference type="GO" id="GO:0005840">
    <property type="term" value="C:ribosome"/>
    <property type="evidence" value="ECO:0007669"/>
    <property type="project" value="UniProtKB-KW"/>
</dbReference>
<dbReference type="EMBL" id="CM000782">
    <property type="protein sequence ID" value="AQK83966.1"/>
    <property type="molecule type" value="Genomic_DNA"/>
</dbReference>
<gene>
    <name evidence="2" type="ORF">ZEAMMB73_Zm00001d037427</name>
</gene>
<evidence type="ECO:0000313" key="2">
    <source>
        <dbReference type="EMBL" id="AQK83966.1"/>
    </source>
</evidence>
<sequence>MTPASCLFSSATGASTARSTARRTTPASSRSTSRRRTPMLLPLSDDLMRPHHGSSPPSRPRLDLLLPVICCCRIRAPCPRVTASDMQGSRIQL</sequence>
<accession>A0A1D6LXT6</accession>
<keyword evidence="2" id="KW-0687">Ribonucleoprotein</keyword>
<feature type="compositionally biased region" description="Low complexity" evidence="1">
    <location>
        <begin position="9"/>
        <end position="31"/>
    </location>
</feature>
<proteinExistence type="predicted"/>